<dbReference type="InterPro" id="IPR006594">
    <property type="entry name" value="LisH"/>
</dbReference>
<dbReference type="Proteomes" id="UP000030752">
    <property type="component" value="Unassembled WGS sequence"/>
</dbReference>
<dbReference type="InterPro" id="IPR015943">
    <property type="entry name" value="WD40/YVTN_repeat-like_dom_sf"/>
</dbReference>
<evidence type="ECO:0000256" key="9">
    <source>
        <dbReference type="SAM" id="MobiDB-lite"/>
    </source>
</evidence>
<keyword evidence="5" id="KW-0805">Transcription regulation</keyword>
<dbReference type="GO" id="GO:0006367">
    <property type="term" value="P:transcription initiation at RNA polymerase II promoter"/>
    <property type="evidence" value="ECO:0007669"/>
    <property type="project" value="TreeGrafter"/>
</dbReference>
<dbReference type="PROSITE" id="PS00678">
    <property type="entry name" value="WD_REPEATS_1"/>
    <property type="match status" value="1"/>
</dbReference>
<dbReference type="OrthoDB" id="10266330at2759"/>
<dbReference type="STRING" id="1220924.W2S7I3"/>
<keyword evidence="3 8" id="KW-0853">WD repeat</keyword>
<feature type="repeat" description="WD" evidence="8">
    <location>
        <begin position="638"/>
        <end position="664"/>
    </location>
</feature>
<keyword evidence="7" id="KW-0539">Nucleus</keyword>
<reference evidence="11 12" key="1">
    <citation type="submission" date="2013-03" db="EMBL/GenBank/DDBJ databases">
        <title>The Genome Sequence of Phialophora europaea CBS 101466.</title>
        <authorList>
            <consortium name="The Broad Institute Genomics Platform"/>
            <person name="Cuomo C."/>
            <person name="de Hoog S."/>
            <person name="Gorbushina A."/>
            <person name="Walker B."/>
            <person name="Young S.K."/>
            <person name="Zeng Q."/>
            <person name="Gargeya S."/>
            <person name="Fitzgerald M."/>
            <person name="Haas B."/>
            <person name="Abouelleil A."/>
            <person name="Allen A.W."/>
            <person name="Alvarado L."/>
            <person name="Arachchi H.M."/>
            <person name="Berlin A.M."/>
            <person name="Chapman S.B."/>
            <person name="Gainer-Dewar J."/>
            <person name="Goldberg J."/>
            <person name="Griggs A."/>
            <person name="Gujja S."/>
            <person name="Hansen M."/>
            <person name="Howarth C."/>
            <person name="Imamovic A."/>
            <person name="Ireland A."/>
            <person name="Larimer J."/>
            <person name="McCowan C."/>
            <person name="Murphy C."/>
            <person name="Pearson M."/>
            <person name="Poon T.W."/>
            <person name="Priest M."/>
            <person name="Roberts A."/>
            <person name="Saif S."/>
            <person name="Shea T."/>
            <person name="Sisk P."/>
            <person name="Sykes S."/>
            <person name="Wortman J."/>
            <person name="Nusbaum C."/>
            <person name="Birren B."/>
        </authorList>
    </citation>
    <scope>NUCLEOTIDE SEQUENCE [LARGE SCALE GENOMIC DNA]</scope>
    <source>
        <strain evidence="11 12">CBS 101466</strain>
    </source>
</reference>
<dbReference type="InterPro" id="IPR020472">
    <property type="entry name" value="WD40_PAC1"/>
</dbReference>
<evidence type="ECO:0000259" key="10">
    <source>
        <dbReference type="Pfam" id="PF04494"/>
    </source>
</evidence>
<dbReference type="PRINTS" id="PR00320">
    <property type="entry name" value="GPROTEINBRPT"/>
</dbReference>
<comment type="similarity">
    <text evidence="2">Belongs to the WD repeat TAF5 family.</text>
</comment>
<keyword evidence="12" id="KW-1185">Reference proteome</keyword>
<feature type="repeat" description="WD" evidence="8">
    <location>
        <begin position="398"/>
        <end position="439"/>
    </location>
</feature>
<feature type="repeat" description="WD" evidence="8">
    <location>
        <begin position="450"/>
        <end position="503"/>
    </location>
</feature>
<feature type="compositionally biased region" description="Low complexity" evidence="9">
    <location>
        <begin position="672"/>
        <end position="687"/>
    </location>
</feature>
<evidence type="ECO:0000256" key="5">
    <source>
        <dbReference type="ARBA" id="ARBA00023015"/>
    </source>
</evidence>
<dbReference type="PROSITE" id="PS50294">
    <property type="entry name" value="WD_REPEATS_REGION"/>
    <property type="match status" value="4"/>
</dbReference>
<dbReference type="Gene3D" id="2.130.10.10">
    <property type="entry name" value="YVTN repeat-like/Quinoprotein amine dehydrogenase"/>
    <property type="match status" value="2"/>
</dbReference>
<evidence type="ECO:0000256" key="6">
    <source>
        <dbReference type="ARBA" id="ARBA00023163"/>
    </source>
</evidence>
<dbReference type="Gene3D" id="1.25.40.500">
    <property type="entry name" value="TFIID subunit TAF5, NTD2 domain"/>
    <property type="match status" value="1"/>
</dbReference>
<feature type="region of interest" description="Disordered" evidence="9">
    <location>
        <begin position="672"/>
        <end position="705"/>
    </location>
</feature>
<evidence type="ECO:0000256" key="1">
    <source>
        <dbReference type="ARBA" id="ARBA00004123"/>
    </source>
</evidence>
<dbReference type="InParanoid" id="W2S7I3"/>
<dbReference type="PROSITE" id="PS50082">
    <property type="entry name" value="WD_REPEATS_2"/>
    <property type="match status" value="6"/>
</dbReference>
<evidence type="ECO:0000256" key="2">
    <source>
        <dbReference type="ARBA" id="ARBA00009435"/>
    </source>
</evidence>
<evidence type="ECO:0000256" key="4">
    <source>
        <dbReference type="ARBA" id="ARBA00022737"/>
    </source>
</evidence>
<dbReference type="SMART" id="SM00667">
    <property type="entry name" value="LisH"/>
    <property type="match status" value="1"/>
</dbReference>
<evidence type="ECO:0000256" key="8">
    <source>
        <dbReference type="PROSITE-ProRule" id="PRU00221"/>
    </source>
</evidence>
<dbReference type="InterPro" id="IPR007582">
    <property type="entry name" value="TFIID_NTD2"/>
</dbReference>
<dbReference type="PANTHER" id="PTHR19879">
    <property type="entry name" value="TRANSCRIPTION INITIATION FACTOR TFIID"/>
    <property type="match status" value="1"/>
</dbReference>
<feature type="domain" description="TFIID subunit TAF5 NTD2" evidence="10">
    <location>
        <begin position="108"/>
        <end position="237"/>
    </location>
</feature>
<dbReference type="SUPFAM" id="SSF160897">
    <property type="entry name" value="Taf5 N-terminal domain-like"/>
    <property type="match status" value="1"/>
</dbReference>
<dbReference type="Pfam" id="PF04494">
    <property type="entry name" value="TFIID_NTD2"/>
    <property type="match status" value="1"/>
</dbReference>
<dbReference type="InterPro" id="IPR037264">
    <property type="entry name" value="TFIID_NTD2_sf"/>
</dbReference>
<name>W2S7I3_CYPE1</name>
<feature type="compositionally biased region" description="Polar residues" evidence="9">
    <location>
        <begin position="14"/>
        <end position="42"/>
    </location>
</feature>
<keyword evidence="6" id="KW-0804">Transcription</keyword>
<dbReference type="Pfam" id="PF08513">
    <property type="entry name" value="LisH"/>
    <property type="match status" value="1"/>
</dbReference>
<feature type="repeat" description="WD" evidence="8">
    <location>
        <begin position="504"/>
        <end position="545"/>
    </location>
</feature>
<dbReference type="EMBL" id="KB822714">
    <property type="protein sequence ID" value="ETN44647.1"/>
    <property type="molecule type" value="Genomic_DNA"/>
</dbReference>
<sequence>MSGQQPAPSPGPRSASTGPNGPLATPTSAPLVNGVTPNTVSQAATSTTTGTSTGIPAGQMTQQNLNQIVIDYLAKKGYHRTEAVLRAESANQEVPKTDDSKPKVVQSTPKYAEAFARLQAWTEDALEMYKPEVERLLWPFFVYLYLALVETPGSSDRTQKFWQRFSENFRKEHDYDMKQLQSTTLPEHLEQDGEAKRYLTNKYRVNLSNPGHMYFMSFLESLDKDIFAIFIKVIQTNLDLRAVDRATDDRFSFASIILRGQEGEDLPPEDEGIPGHRPGNAIITDQANVGNTLANLKLGKLQMDKEVEEDVRGDLADLDLQVPPREGQPSLVETHEKLNIKQEDEDEGPSRVEIPFPASTARDVAMEVTKIRENRDRLKIEGRTGGVGPGISVCMYTFHNSSDSINCMDISGDLKLIATGMYDSYIRVWTLDGSALGTSDSGQPQASQRLIGHSGPVYSVKFAPAIGQYDENSPGAPVKWLLSGANDGTIILWSLATFQAMVKYKGHVGPVWDISWSPFGHYFLSGGLDKMGRIWTTDKMQPVRLLVGHDKDIEVVTYHPNAAYVFTASSDKTVRMWSVQTGSAVRMFTSHTSPITALACSNDGKVLASADDSGSIILWDLNSGRRMKQMRGHGKGGVWSLSWSAESNVLISGAADNTVRVWDVYGPPKEAAAAGAKPGEAGKAGEAGTSGPTILQGSAAGGTKKGKKDAVVTADQISAFPTKSTPVYYVKMTSMNLALAAGAFLPELQRK</sequence>
<dbReference type="VEuPathDB" id="FungiDB:HMPREF1541_10317"/>
<dbReference type="HOGENOM" id="CLU_005884_0_2_1"/>
<dbReference type="GO" id="GO:0005669">
    <property type="term" value="C:transcription factor TFIID complex"/>
    <property type="evidence" value="ECO:0007669"/>
    <property type="project" value="TreeGrafter"/>
</dbReference>
<dbReference type="Pfam" id="PF00400">
    <property type="entry name" value="WD40"/>
    <property type="match status" value="6"/>
</dbReference>
<feature type="region of interest" description="Disordered" evidence="9">
    <location>
        <begin position="1"/>
        <end position="58"/>
    </location>
</feature>
<dbReference type="CDD" id="cd00200">
    <property type="entry name" value="WD40"/>
    <property type="match status" value="1"/>
</dbReference>
<dbReference type="RefSeq" id="XP_008713210.1">
    <property type="nucleotide sequence ID" value="XM_008714988.1"/>
</dbReference>
<keyword evidence="4" id="KW-0677">Repeat</keyword>
<accession>W2S7I3</accession>
<dbReference type="InterPro" id="IPR019775">
    <property type="entry name" value="WD40_repeat_CS"/>
</dbReference>
<evidence type="ECO:0000313" key="11">
    <source>
        <dbReference type="EMBL" id="ETN44647.1"/>
    </source>
</evidence>
<feature type="compositionally biased region" description="Low complexity" evidence="9">
    <location>
        <begin position="43"/>
        <end position="54"/>
    </location>
</feature>
<organism evidence="11 12">
    <name type="scientific">Cyphellophora europaea (strain CBS 101466)</name>
    <name type="common">Phialophora europaea</name>
    <dbReference type="NCBI Taxonomy" id="1220924"/>
    <lineage>
        <taxon>Eukaryota</taxon>
        <taxon>Fungi</taxon>
        <taxon>Dikarya</taxon>
        <taxon>Ascomycota</taxon>
        <taxon>Pezizomycotina</taxon>
        <taxon>Eurotiomycetes</taxon>
        <taxon>Chaetothyriomycetidae</taxon>
        <taxon>Chaetothyriales</taxon>
        <taxon>Cyphellophoraceae</taxon>
        <taxon>Cyphellophora</taxon>
    </lineage>
</organism>
<dbReference type="SMART" id="SM00320">
    <property type="entry name" value="WD40"/>
    <property type="match status" value="6"/>
</dbReference>
<dbReference type="CDD" id="cd08044">
    <property type="entry name" value="TAF5_NTD2"/>
    <property type="match status" value="1"/>
</dbReference>
<dbReference type="eggNOG" id="KOG0263">
    <property type="taxonomic scope" value="Eukaryota"/>
</dbReference>
<evidence type="ECO:0000256" key="3">
    <source>
        <dbReference type="ARBA" id="ARBA00022574"/>
    </source>
</evidence>
<dbReference type="SUPFAM" id="SSF50978">
    <property type="entry name" value="WD40 repeat-like"/>
    <property type="match status" value="1"/>
</dbReference>
<dbReference type="AlphaFoldDB" id="W2S7I3"/>
<comment type="subcellular location">
    <subcellularLocation>
        <location evidence="1">Nucleus</location>
    </subcellularLocation>
</comment>
<dbReference type="PANTHER" id="PTHR19879:SF1">
    <property type="entry name" value="CANNONBALL-RELATED"/>
    <property type="match status" value="1"/>
</dbReference>
<protein>
    <recommendedName>
        <fullName evidence="10">TFIID subunit TAF5 NTD2 domain-containing protein</fullName>
    </recommendedName>
</protein>
<evidence type="ECO:0000256" key="7">
    <source>
        <dbReference type="ARBA" id="ARBA00023242"/>
    </source>
</evidence>
<proteinExistence type="inferred from homology"/>
<evidence type="ECO:0000313" key="12">
    <source>
        <dbReference type="Proteomes" id="UP000030752"/>
    </source>
</evidence>
<dbReference type="InterPro" id="IPR036322">
    <property type="entry name" value="WD40_repeat_dom_sf"/>
</dbReference>
<dbReference type="FunCoup" id="W2S7I3">
    <property type="interactions" value="749"/>
</dbReference>
<feature type="repeat" description="WD" evidence="8">
    <location>
        <begin position="546"/>
        <end position="587"/>
    </location>
</feature>
<feature type="repeat" description="WD" evidence="8">
    <location>
        <begin position="588"/>
        <end position="629"/>
    </location>
</feature>
<dbReference type="GeneID" id="19977656"/>
<gene>
    <name evidence="11" type="ORF">HMPREF1541_10317</name>
</gene>
<dbReference type="GO" id="GO:0016251">
    <property type="term" value="F:RNA polymerase II general transcription initiation factor activity"/>
    <property type="evidence" value="ECO:0007669"/>
    <property type="project" value="TreeGrafter"/>
</dbReference>
<dbReference type="InterPro" id="IPR001680">
    <property type="entry name" value="WD40_rpt"/>
</dbReference>
<dbReference type="PROSITE" id="PS50896">
    <property type="entry name" value="LISH"/>
    <property type="match status" value="1"/>
</dbReference>